<comment type="subcellular location">
    <subcellularLocation>
        <location evidence="1">Endomembrane system</location>
        <topology evidence="1">Multi-pass membrane protein</topology>
    </subcellularLocation>
</comment>
<sequence length="265" mass="28183">GVGASLLAAALPEALRERRVRVPRWLQDAIADPADQDERGVRLPAVAALAVATAGAAAYLYPGADLHGTFMVSNALAWCIGMQAIGLITIQSFLTACVFLGGLFLYDIYWVFGTDVMLTVATRFEAPVKFIFPLPADVERAYPFAVLGLGDIVIPAIVISLLRNLDKSLAERDAGRAGTKVSYFHAGVAAYAMGLAACFVANTLSKSGQPALLYLNPAVIGSALIVAAVNGGEFRELFDFTQESTLPQPVAVRPMATKQKKEQPK</sequence>
<dbReference type="GO" id="GO:0006465">
    <property type="term" value="P:signal peptide processing"/>
    <property type="evidence" value="ECO:0007669"/>
    <property type="project" value="TreeGrafter"/>
</dbReference>
<evidence type="ECO:0000256" key="5">
    <source>
        <dbReference type="ARBA" id="ARBA00022989"/>
    </source>
</evidence>
<keyword evidence="9" id="KW-1185">Reference proteome</keyword>
<dbReference type="AlphaFoldDB" id="A0A835YS42"/>
<feature type="non-terminal residue" evidence="8">
    <location>
        <position position="1"/>
    </location>
</feature>
<evidence type="ECO:0000256" key="1">
    <source>
        <dbReference type="ARBA" id="ARBA00004127"/>
    </source>
</evidence>
<name>A0A835YS42_9STRA</name>
<feature type="transmembrane region" description="Helical" evidence="7">
    <location>
        <begin position="141"/>
        <end position="162"/>
    </location>
</feature>
<evidence type="ECO:0000256" key="7">
    <source>
        <dbReference type="SAM" id="Phobius"/>
    </source>
</evidence>
<keyword evidence="4" id="KW-0378">Hydrolase</keyword>
<dbReference type="GO" id="GO:0042500">
    <property type="term" value="F:aspartic endopeptidase activity, intramembrane cleaving"/>
    <property type="evidence" value="ECO:0007669"/>
    <property type="project" value="InterPro"/>
</dbReference>
<dbReference type="PANTHER" id="PTHR12174:SF73">
    <property type="entry name" value="SIGNAL PEPTIDE PEPTIDASE DOMAIN CONTAINING PROTEIN"/>
    <property type="match status" value="1"/>
</dbReference>
<reference evidence="8" key="1">
    <citation type="submission" date="2021-02" db="EMBL/GenBank/DDBJ databases">
        <title>First Annotated Genome of the Yellow-green Alga Tribonema minus.</title>
        <authorList>
            <person name="Mahan K.M."/>
        </authorList>
    </citation>
    <scope>NUCLEOTIDE SEQUENCE</scope>
    <source>
        <strain evidence="8">UTEX B ZZ1240</strain>
    </source>
</reference>
<protein>
    <submittedName>
        <fullName evidence="8">Signal peptide peptidase-domain-containing protein</fullName>
    </submittedName>
</protein>
<feature type="transmembrane region" description="Helical" evidence="7">
    <location>
        <begin position="40"/>
        <end position="63"/>
    </location>
</feature>
<evidence type="ECO:0000313" key="8">
    <source>
        <dbReference type="EMBL" id="KAG5175518.1"/>
    </source>
</evidence>
<dbReference type="EMBL" id="JAFCMP010000548">
    <property type="protein sequence ID" value="KAG5175518.1"/>
    <property type="molecule type" value="Genomic_DNA"/>
</dbReference>
<feature type="transmembrane region" description="Helical" evidence="7">
    <location>
        <begin position="211"/>
        <end position="229"/>
    </location>
</feature>
<dbReference type="GO" id="GO:0033619">
    <property type="term" value="P:membrane protein proteolysis"/>
    <property type="evidence" value="ECO:0007669"/>
    <property type="project" value="TreeGrafter"/>
</dbReference>
<proteinExistence type="inferred from homology"/>
<dbReference type="GO" id="GO:0098554">
    <property type="term" value="C:cytoplasmic side of endoplasmic reticulum membrane"/>
    <property type="evidence" value="ECO:0007669"/>
    <property type="project" value="TreeGrafter"/>
</dbReference>
<dbReference type="PANTHER" id="PTHR12174">
    <property type="entry name" value="SIGNAL PEPTIDE PEPTIDASE"/>
    <property type="match status" value="1"/>
</dbReference>
<gene>
    <name evidence="8" type="ORF">JKP88DRAFT_338261</name>
</gene>
<organism evidence="8 9">
    <name type="scientific">Tribonema minus</name>
    <dbReference type="NCBI Taxonomy" id="303371"/>
    <lineage>
        <taxon>Eukaryota</taxon>
        <taxon>Sar</taxon>
        <taxon>Stramenopiles</taxon>
        <taxon>Ochrophyta</taxon>
        <taxon>PX clade</taxon>
        <taxon>Xanthophyceae</taxon>
        <taxon>Tribonematales</taxon>
        <taxon>Tribonemataceae</taxon>
        <taxon>Tribonema</taxon>
    </lineage>
</organism>
<dbReference type="InterPro" id="IPR006639">
    <property type="entry name" value="Preselin/SPP"/>
</dbReference>
<evidence type="ECO:0000256" key="2">
    <source>
        <dbReference type="ARBA" id="ARBA00006859"/>
    </source>
</evidence>
<feature type="transmembrane region" description="Helical" evidence="7">
    <location>
        <begin position="75"/>
        <end position="106"/>
    </location>
</feature>
<dbReference type="Pfam" id="PF04258">
    <property type="entry name" value="Peptidase_A22B"/>
    <property type="match status" value="1"/>
</dbReference>
<dbReference type="Proteomes" id="UP000664859">
    <property type="component" value="Unassembled WGS sequence"/>
</dbReference>
<accession>A0A835YS42</accession>
<evidence type="ECO:0000256" key="6">
    <source>
        <dbReference type="ARBA" id="ARBA00023136"/>
    </source>
</evidence>
<dbReference type="InterPro" id="IPR007369">
    <property type="entry name" value="Peptidase_A22B_SPP"/>
</dbReference>
<dbReference type="OrthoDB" id="206145at2759"/>
<dbReference type="GO" id="GO:0098553">
    <property type="term" value="C:lumenal side of endoplasmic reticulum membrane"/>
    <property type="evidence" value="ECO:0007669"/>
    <property type="project" value="TreeGrafter"/>
</dbReference>
<evidence type="ECO:0000256" key="3">
    <source>
        <dbReference type="ARBA" id="ARBA00022692"/>
    </source>
</evidence>
<dbReference type="SMART" id="SM00730">
    <property type="entry name" value="PSN"/>
    <property type="match status" value="1"/>
</dbReference>
<evidence type="ECO:0000256" key="4">
    <source>
        <dbReference type="ARBA" id="ARBA00022801"/>
    </source>
</evidence>
<evidence type="ECO:0000313" key="9">
    <source>
        <dbReference type="Proteomes" id="UP000664859"/>
    </source>
</evidence>
<keyword evidence="6 7" id="KW-0472">Membrane</keyword>
<keyword evidence="3 7" id="KW-0812">Transmembrane</keyword>
<feature type="transmembrane region" description="Helical" evidence="7">
    <location>
        <begin position="183"/>
        <end position="205"/>
    </location>
</feature>
<comment type="similarity">
    <text evidence="2">Belongs to the peptidase A22B family.</text>
</comment>
<comment type="caution">
    <text evidence="8">The sequence shown here is derived from an EMBL/GenBank/DDBJ whole genome shotgun (WGS) entry which is preliminary data.</text>
</comment>
<keyword evidence="5 7" id="KW-1133">Transmembrane helix</keyword>